<dbReference type="EMBL" id="RFFH01000014">
    <property type="protein sequence ID" value="RMI29521.1"/>
    <property type="molecule type" value="Genomic_DNA"/>
</dbReference>
<proteinExistence type="predicted"/>
<accession>A0A3M2KWC1</accession>
<dbReference type="RefSeq" id="WP_122190755.1">
    <property type="nucleotide sequence ID" value="NZ_RFFH01000014.1"/>
</dbReference>
<evidence type="ECO:0000313" key="1">
    <source>
        <dbReference type="EMBL" id="RMI29521.1"/>
    </source>
</evidence>
<keyword evidence="2" id="KW-1185">Reference proteome</keyword>
<organism evidence="1 2">
    <name type="scientific">Nocardia stercoris</name>
    <dbReference type="NCBI Taxonomy" id="2483361"/>
    <lineage>
        <taxon>Bacteria</taxon>
        <taxon>Bacillati</taxon>
        <taxon>Actinomycetota</taxon>
        <taxon>Actinomycetes</taxon>
        <taxon>Mycobacteriales</taxon>
        <taxon>Nocardiaceae</taxon>
        <taxon>Nocardia</taxon>
    </lineage>
</organism>
<sequence length="103" mass="11207">MSVPGPVPPGPLDLADYVGRPVLLLGVADNLLAGAILVCGRNSHVYIDGLDRWPEEQCNRPFEVTGVLAERDSDADLRGPDGRPRQGIGRHYVVRDATWTPLH</sequence>
<dbReference type="OrthoDB" id="4555153at2"/>
<gene>
    <name evidence="1" type="ORF">EBN03_25980</name>
</gene>
<name>A0A3M2KWC1_9NOCA</name>
<dbReference type="AlphaFoldDB" id="A0A3M2KWC1"/>
<dbReference type="Proteomes" id="UP000279275">
    <property type="component" value="Unassembled WGS sequence"/>
</dbReference>
<comment type="caution">
    <text evidence="1">The sequence shown here is derived from an EMBL/GenBank/DDBJ whole genome shotgun (WGS) entry which is preliminary data.</text>
</comment>
<evidence type="ECO:0000313" key="2">
    <source>
        <dbReference type="Proteomes" id="UP000279275"/>
    </source>
</evidence>
<reference evidence="1 2" key="1">
    <citation type="submission" date="2018-10" db="EMBL/GenBank/DDBJ databases">
        <title>Isolation from cow dung.</title>
        <authorList>
            <person name="Ling L."/>
        </authorList>
    </citation>
    <scope>NUCLEOTIDE SEQUENCE [LARGE SCALE GENOMIC DNA]</scope>
    <source>
        <strain evidence="1 2">NEAU-LL90</strain>
    </source>
</reference>
<protein>
    <submittedName>
        <fullName evidence="1">Uncharacterized protein</fullName>
    </submittedName>
</protein>